<dbReference type="Proteomes" id="UP000228996">
    <property type="component" value="Unassembled WGS sequence"/>
</dbReference>
<comment type="caution">
    <text evidence="2">The sequence shown here is derived from an EMBL/GenBank/DDBJ whole genome shotgun (WGS) entry which is preliminary data.</text>
</comment>
<dbReference type="Pfam" id="PF18901">
    <property type="entry name" value="DUF5657"/>
    <property type="match status" value="1"/>
</dbReference>
<sequence>MNSNDFLTMFLNAQIWLVVKLFVILALLIYLIFAIVIIRQVDLMTKAINFSLDGILKIIAVIHFVGAIVIFLVALIVL</sequence>
<keyword evidence="1" id="KW-0812">Transmembrane</keyword>
<protein>
    <submittedName>
        <fullName evidence="2">Uncharacterized protein</fullName>
    </submittedName>
</protein>
<feature type="transmembrane region" description="Helical" evidence="1">
    <location>
        <begin position="15"/>
        <end position="38"/>
    </location>
</feature>
<reference evidence="3" key="1">
    <citation type="submission" date="2017-09" db="EMBL/GenBank/DDBJ databases">
        <title>Depth-based differentiation of microbial function through sediment-hosted aquifers and enrichment of novel symbionts in the deep terrestrial subsurface.</title>
        <authorList>
            <person name="Probst A.J."/>
            <person name="Ladd B."/>
            <person name="Jarett J.K."/>
            <person name="Geller-Mcgrath D.E."/>
            <person name="Sieber C.M.K."/>
            <person name="Emerson J.B."/>
            <person name="Anantharaman K."/>
            <person name="Thomas B.C."/>
            <person name="Malmstrom R."/>
            <person name="Stieglmeier M."/>
            <person name="Klingl A."/>
            <person name="Woyke T."/>
            <person name="Ryan C.M."/>
            <person name="Banfield J.F."/>
        </authorList>
    </citation>
    <scope>NUCLEOTIDE SEQUENCE [LARGE SCALE GENOMIC DNA]</scope>
</reference>
<feature type="transmembrane region" description="Helical" evidence="1">
    <location>
        <begin position="58"/>
        <end position="77"/>
    </location>
</feature>
<proteinExistence type="predicted"/>
<dbReference type="EMBL" id="PEYO01000017">
    <property type="protein sequence ID" value="PIU03499.1"/>
    <property type="molecule type" value="Genomic_DNA"/>
</dbReference>
<evidence type="ECO:0000256" key="1">
    <source>
        <dbReference type="SAM" id="Phobius"/>
    </source>
</evidence>
<gene>
    <name evidence="2" type="ORF">COT44_03575</name>
</gene>
<keyword evidence="1" id="KW-1133">Transmembrane helix</keyword>
<keyword evidence="1" id="KW-0472">Membrane</keyword>
<evidence type="ECO:0000313" key="3">
    <source>
        <dbReference type="Proteomes" id="UP000228996"/>
    </source>
</evidence>
<evidence type="ECO:0000313" key="2">
    <source>
        <dbReference type="EMBL" id="PIU03499.1"/>
    </source>
</evidence>
<dbReference type="AlphaFoldDB" id="A0A2M6XCW6"/>
<name>A0A2M6XCW6_9BACT</name>
<organism evidence="2 3">
    <name type="scientific">Candidatus Shapirobacteria bacterium CG08_land_8_20_14_0_20_39_18</name>
    <dbReference type="NCBI Taxonomy" id="1974883"/>
    <lineage>
        <taxon>Bacteria</taxon>
        <taxon>Candidatus Shapironibacteriota</taxon>
    </lineage>
</organism>
<dbReference type="InterPro" id="IPR043716">
    <property type="entry name" value="DUF5657"/>
</dbReference>
<accession>A0A2M6XCW6</accession>